<dbReference type="PANTHER" id="PTHR34378">
    <property type="entry name" value="GLUTAMATE--CYSTEINE LIGASE, CHLOROPLASTIC"/>
    <property type="match status" value="1"/>
</dbReference>
<evidence type="ECO:0000313" key="7">
    <source>
        <dbReference type="Proteomes" id="UP000186705"/>
    </source>
</evidence>
<keyword evidence="3" id="KW-0547">Nucleotide-binding</keyword>
<dbReference type="AlphaFoldDB" id="A0A1U7NNV1"/>
<dbReference type="InterPro" id="IPR006336">
    <property type="entry name" value="GCS2"/>
</dbReference>
<accession>A0A1U7NNV1</accession>
<dbReference type="InterPro" id="IPR014746">
    <property type="entry name" value="Gln_synth/guanido_kin_cat_dom"/>
</dbReference>
<sequence>MTPLTSYIASGQTEEKGRIGLEIEHFVLNDETGAPMPYLELVKLLEFLKESYEEAVYEEDHLIALESNTTLITLEPGCQLELSFRCSANLEHIKTWYEEAVEPIQNYLHRQGYALVYSGGLPNYSIDKVQRIPKERYALMEKWFETSGKRGKEMMKGTASIHLSIDYENEEDFICKYRVANYLHYLFNFITSNTPIYQGVENGDVLLRSSIWEGTDPERCGFMPNTFDPDFGYFQYANWLEKMPLIVLNDGTECKSAGQSKVFEVAKTYGYSSKMIAHYLSMVFPFIRVKKFIEIRSADAMPEPYMMAYCALIKGLFYDPSVIEHYWKLSQGTSVSKLEAYGEKIRQDGWSAKVYGSSLSSVLEDLVRRAEQSLDQDELAMLAPLKKCIYEKKHIYESEGLE</sequence>
<comment type="catalytic activity">
    <reaction evidence="5">
        <text>L-cysteine + L-glutamate + ATP = gamma-L-glutamyl-L-cysteine + ADP + phosphate + H(+)</text>
        <dbReference type="Rhea" id="RHEA:13285"/>
        <dbReference type="ChEBI" id="CHEBI:15378"/>
        <dbReference type="ChEBI" id="CHEBI:29985"/>
        <dbReference type="ChEBI" id="CHEBI:30616"/>
        <dbReference type="ChEBI" id="CHEBI:35235"/>
        <dbReference type="ChEBI" id="CHEBI:43474"/>
        <dbReference type="ChEBI" id="CHEBI:58173"/>
        <dbReference type="ChEBI" id="CHEBI:456216"/>
        <dbReference type="EC" id="6.3.2.2"/>
    </reaction>
</comment>
<evidence type="ECO:0000256" key="3">
    <source>
        <dbReference type="ARBA" id="ARBA00022741"/>
    </source>
</evidence>
<dbReference type="Proteomes" id="UP000186705">
    <property type="component" value="Unassembled WGS sequence"/>
</dbReference>
<dbReference type="PANTHER" id="PTHR34378:SF1">
    <property type="entry name" value="GLUTAMATE--CYSTEINE LIGASE, CHLOROPLASTIC"/>
    <property type="match status" value="1"/>
</dbReference>
<evidence type="ECO:0000256" key="1">
    <source>
        <dbReference type="ARBA" id="ARBA00012220"/>
    </source>
</evidence>
<evidence type="ECO:0000256" key="5">
    <source>
        <dbReference type="ARBA" id="ARBA00048819"/>
    </source>
</evidence>
<proteinExistence type="predicted"/>
<evidence type="ECO:0000256" key="2">
    <source>
        <dbReference type="ARBA" id="ARBA00022598"/>
    </source>
</evidence>
<keyword evidence="2" id="KW-0436">Ligase</keyword>
<dbReference type="Gene3D" id="3.30.590.20">
    <property type="match status" value="1"/>
</dbReference>
<dbReference type="EC" id="6.3.2.2" evidence="1"/>
<dbReference type="GO" id="GO:0004357">
    <property type="term" value="F:glutamate-cysteine ligase activity"/>
    <property type="evidence" value="ECO:0007669"/>
    <property type="project" value="UniProtKB-EC"/>
</dbReference>
<dbReference type="Pfam" id="PF04107">
    <property type="entry name" value="GCS2"/>
    <property type="match status" value="1"/>
</dbReference>
<organism evidence="6 7">
    <name type="scientific">Dubosiella newyorkensis</name>
    <dbReference type="NCBI Taxonomy" id="1862672"/>
    <lineage>
        <taxon>Bacteria</taxon>
        <taxon>Bacillati</taxon>
        <taxon>Bacillota</taxon>
        <taxon>Erysipelotrichia</taxon>
        <taxon>Erysipelotrichales</taxon>
        <taxon>Erysipelotrichaceae</taxon>
        <taxon>Dubosiella</taxon>
    </lineage>
</organism>
<evidence type="ECO:0000313" key="6">
    <source>
        <dbReference type="EMBL" id="OLU47021.1"/>
    </source>
</evidence>
<dbReference type="InterPro" id="IPR035434">
    <property type="entry name" value="GCL_bact_plant"/>
</dbReference>
<dbReference type="SUPFAM" id="SSF55931">
    <property type="entry name" value="Glutamine synthetase/guanido kinase"/>
    <property type="match status" value="1"/>
</dbReference>
<dbReference type="RefSeq" id="WP_076340945.1">
    <property type="nucleotide sequence ID" value="NZ_CAPDDE010000026.1"/>
</dbReference>
<dbReference type="STRING" id="1862672.BO225_03740"/>
<dbReference type="EMBL" id="MPKA01000055">
    <property type="protein sequence ID" value="OLU47021.1"/>
    <property type="molecule type" value="Genomic_DNA"/>
</dbReference>
<evidence type="ECO:0000256" key="4">
    <source>
        <dbReference type="ARBA" id="ARBA00022840"/>
    </source>
</evidence>
<dbReference type="GO" id="GO:0005524">
    <property type="term" value="F:ATP binding"/>
    <property type="evidence" value="ECO:0007669"/>
    <property type="project" value="UniProtKB-KW"/>
</dbReference>
<gene>
    <name evidence="6" type="ORF">BO225_03740</name>
</gene>
<dbReference type="OrthoDB" id="9780152at2"/>
<dbReference type="GeneID" id="78275060"/>
<keyword evidence="4" id="KW-0067">ATP-binding</keyword>
<dbReference type="GO" id="GO:0006750">
    <property type="term" value="P:glutathione biosynthetic process"/>
    <property type="evidence" value="ECO:0007669"/>
    <property type="project" value="InterPro"/>
</dbReference>
<name>A0A1U7NNV1_9FIRM</name>
<comment type="caution">
    <text evidence="6">The sequence shown here is derived from an EMBL/GenBank/DDBJ whole genome shotgun (WGS) entry which is preliminary data.</text>
</comment>
<keyword evidence="7" id="KW-1185">Reference proteome</keyword>
<protein>
    <recommendedName>
        <fullName evidence="1">glutamate--cysteine ligase</fullName>
        <ecNumber evidence="1">6.3.2.2</ecNumber>
    </recommendedName>
</protein>
<reference evidence="6 7" key="1">
    <citation type="submission" date="2016-11" db="EMBL/GenBank/DDBJ databases">
        <title>Description of two novel members of the family Erysipelotrichaceae: Ileibacterium lipovorans gen. nov., sp. nov. and Dubosiella newyorkensis, gen. nov., sp. nov.</title>
        <authorList>
            <person name="Cox L.M."/>
            <person name="Sohn J."/>
            <person name="Tyrrell K.L."/>
            <person name="Citron D.M."/>
            <person name="Lawson P.A."/>
            <person name="Patel N.B."/>
            <person name="Iizumi T."/>
            <person name="Perez-Perez G.I."/>
            <person name="Goldstein E.J."/>
            <person name="Blaser M.J."/>
        </authorList>
    </citation>
    <scope>NUCLEOTIDE SEQUENCE [LARGE SCALE GENOMIC DNA]</scope>
    <source>
        <strain evidence="6 7">NYU-BL-A4</strain>
    </source>
</reference>